<dbReference type="SUPFAM" id="SSF47598">
    <property type="entry name" value="Ribbon-helix-helix"/>
    <property type="match status" value="1"/>
</dbReference>
<protein>
    <submittedName>
        <fullName evidence="3">Putative addiction module CopG family antidote</fullName>
    </submittedName>
</protein>
<comment type="caution">
    <text evidence="3">The sequence shown here is derived from an EMBL/GenBank/DDBJ whole genome shotgun (WGS) entry which is preliminary data.</text>
</comment>
<keyword evidence="2" id="KW-1277">Toxin-antitoxin system</keyword>
<dbReference type="InterPro" id="IPR010985">
    <property type="entry name" value="Ribbon_hlx_hlx"/>
</dbReference>
<dbReference type="Pfam" id="PF03693">
    <property type="entry name" value="ParD_antitoxin"/>
    <property type="match status" value="1"/>
</dbReference>
<dbReference type="AlphaFoldDB" id="A0A840YN75"/>
<dbReference type="InterPro" id="IPR022789">
    <property type="entry name" value="ParD"/>
</dbReference>
<dbReference type="Proteomes" id="UP000580654">
    <property type="component" value="Unassembled WGS sequence"/>
</dbReference>
<dbReference type="Gene3D" id="6.10.10.120">
    <property type="entry name" value="Antitoxin ParD1-like"/>
    <property type="match status" value="1"/>
</dbReference>
<dbReference type="CDD" id="cd22231">
    <property type="entry name" value="RHH_NikR_HicB-like"/>
    <property type="match status" value="1"/>
</dbReference>
<evidence type="ECO:0000313" key="4">
    <source>
        <dbReference type="Proteomes" id="UP000580654"/>
    </source>
</evidence>
<dbReference type="NCBIfam" id="TIGR02606">
    <property type="entry name" value="antidote_CC2985"/>
    <property type="match status" value="1"/>
</dbReference>
<evidence type="ECO:0000256" key="1">
    <source>
        <dbReference type="ARBA" id="ARBA00008580"/>
    </source>
</evidence>
<gene>
    <name evidence="3" type="ORF">FHS87_004405</name>
</gene>
<proteinExistence type="inferred from homology"/>
<dbReference type="GO" id="GO:0006355">
    <property type="term" value="P:regulation of DNA-templated transcription"/>
    <property type="evidence" value="ECO:0007669"/>
    <property type="project" value="InterPro"/>
</dbReference>
<evidence type="ECO:0000313" key="3">
    <source>
        <dbReference type="EMBL" id="MBB5696334.1"/>
    </source>
</evidence>
<organism evidence="3 4">
    <name type="scientific">Muricoccus pecuniae</name>
    <dbReference type="NCBI Taxonomy" id="693023"/>
    <lineage>
        <taxon>Bacteria</taxon>
        <taxon>Pseudomonadati</taxon>
        <taxon>Pseudomonadota</taxon>
        <taxon>Alphaproteobacteria</taxon>
        <taxon>Acetobacterales</taxon>
        <taxon>Roseomonadaceae</taxon>
        <taxon>Muricoccus</taxon>
    </lineage>
</organism>
<name>A0A840YN75_9PROT</name>
<keyword evidence="4" id="KW-1185">Reference proteome</keyword>
<dbReference type="PANTHER" id="PTHR36582">
    <property type="entry name" value="ANTITOXIN PARD"/>
    <property type="match status" value="1"/>
</dbReference>
<sequence length="65" mass="7229">MPASDPLTVSLTPELRRFIEIQVATGRYQTASEVVRAGLRLLTAVDPPRHLDHAQAHMTVIQKKP</sequence>
<dbReference type="RefSeq" id="WP_184521546.1">
    <property type="nucleotide sequence ID" value="NZ_JACIJD010000038.1"/>
</dbReference>
<dbReference type="PANTHER" id="PTHR36582:SF2">
    <property type="entry name" value="ANTITOXIN PARD"/>
    <property type="match status" value="1"/>
</dbReference>
<dbReference type="InterPro" id="IPR038296">
    <property type="entry name" value="ParD_sf"/>
</dbReference>
<accession>A0A840YN75</accession>
<comment type="similarity">
    <text evidence="1">Belongs to the ParD antitoxin family.</text>
</comment>
<evidence type="ECO:0000256" key="2">
    <source>
        <dbReference type="ARBA" id="ARBA00022649"/>
    </source>
</evidence>
<reference evidence="3 4" key="1">
    <citation type="submission" date="2020-08" db="EMBL/GenBank/DDBJ databases">
        <title>Genomic Encyclopedia of Type Strains, Phase IV (KMG-IV): sequencing the most valuable type-strain genomes for metagenomic binning, comparative biology and taxonomic classification.</title>
        <authorList>
            <person name="Goeker M."/>
        </authorList>
    </citation>
    <scope>NUCLEOTIDE SEQUENCE [LARGE SCALE GENOMIC DNA]</scope>
    <source>
        <strain evidence="3 4">DSM 25622</strain>
    </source>
</reference>
<dbReference type="EMBL" id="JACIJD010000038">
    <property type="protein sequence ID" value="MBB5696334.1"/>
    <property type="molecule type" value="Genomic_DNA"/>
</dbReference>